<dbReference type="OrthoDB" id="24847at2"/>
<dbReference type="Gene3D" id="3.40.50.1820">
    <property type="entry name" value="alpha/beta hydrolase"/>
    <property type="match status" value="1"/>
</dbReference>
<gene>
    <name evidence="3" type="ORF">LNTAR_20943</name>
</gene>
<dbReference type="InterPro" id="IPR050300">
    <property type="entry name" value="GDXG_lipolytic_enzyme"/>
</dbReference>
<dbReference type="InterPro" id="IPR029058">
    <property type="entry name" value="AB_hydrolase_fold"/>
</dbReference>
<name>A6DLB1_9BACT</name>
<dbReference type="InterPro" id="IPR049492">
    <property type="entry name" value="BD-FAE-like_dom"/>
</dbReference>
<comment type="caution">
    <text evidence="3">The sequence shown here is derived from an EMBL/GenBank/DDBJ whole genome shotgun (WGS) entry which is preliminary data.</text>
</comment>
<reference evidence="3 4" key="1">
    <citation type="journal article" date="2010" name="J. Bacteriol.">
        <title>Genome sequence of Lentisphaera araneosa HTCC2155T, the type species of the order Lentisphaerales in the phylum Lentisphaerae.</title>
        <authorList>
            <person name="Thrash J.C."/>
            <person name="Cho J.C."/>
            <person name="Vergin K.L."/>
            <person name="Morris R.M."/>
            <person name="Giovannoni S.J."/>
        </authorList>
    </citation>
    <scope>NUCLEOTIDE SEQUENCE [LARGE SCALE GENOMIC DNA]</scope>
    <source>
        <strain evidence="3 4">HTCC2155</strain>
    </source>
</reference>
<sequence>MKYFLIAILSISLFAQKDLKDITFAITVEKKLEMDIYFPKGKQENRPMLMWIHGGGWKGGSKKDCKLQWLTEYGYVVASVSYRFSQEAKFPAQIHDCKAALRFLKANAVKYGLDKKRFAVGGSSAGGQLAALMATSSGDDFLDGELGDYSEENTQVSAVIDFYGASDFLLREKNQPEKVNKKGGVVYELLGGNIQDKKDLAKKASAAYQVDHKDSPILIIHGSKDRVVLPGQSKRLHEVYQSKGLNSQLHILEGASHGGKAFGDEEVKKNILKFLKANGV</sequence>
<keyword evidence="4" id="KW-1185">Reference proteome</keyword>
<dbReference type="Pfam" id="PF20434">
    <property type="entry name" value="BD-FAE"/>
    <property type="match status" value="1"/>
</dbReference>
<dbReference type="PANTHER" id="PTHR48081">
    <property type="entry name" value="AB HYDROLASE SUPERFAMILY PROTEIN C4A8.06C"/>
    <property type="match status" value="1"/>
</dbReference>
<dbReference type="SUPFAM" id="SSF53474">
    <property type="entry name" value="alpha/beta-Hydrolases"/>
    <property type="match status" value="1"/>
</dbReference>
<evidence type="ECO:0000313" key="4">
    <source>
        <dbReference type="Proteomes" id="UP000004947"/>
    </source>
</evidence>
<evidence type="ECO:0000259" key="2">
    <source>
        <dbReference type="Pfam" id="PF20434"/>
    </source>
</evidence>
<dbReference type="STRING" id="313628.LNTAR_20943"/>
<dbReference type="PANTHER" id="PTHR48081:SF13">
    <property type="entry name" value="ALPHA_BETA HYDROLASE"/>
    <property type="match status" value="1"/>
</dbReference>
<dbReference type="eggNOG" id="COG0657">
    <property type="taxonomic scope" value="Bacteria"/>
</dbReference>
<organism evidence="3 4">
    <name type="scientific">Lentisphaera araneosa HTCC2155</name>
    <dbReference type="NCBI Taxonomy" id="313628"/>
    <lineage>
        <taxon>Bacteria</taxon>
        <taxon>Pseudomonadati</taxon>
        <taxon>Lentisphaerota</taxon>
        <taxon>Lentisphaeria</taxon>
        <taxon>Lentisphaerales</taxon>
        <taxon>Lentisphaeraceae</taxon>
        <taxon>Lentisphaera</taxon>
    </lineage>
</organism>
<evidence type="ECO:0000256" key="1">
    <source>
        <dbReference type="ARBA" id="ARBA00022801"/>
    </source>
</evidence>
<dbReference type="Proteomes" id="UP000004947">
    <property type="component" value="Unassembled WGS sequence"/>
</dbReference>
<feature type="domain" description="BD-FAE-like" evidence="2">
    <location>
        <begin position="34"/>
        <end position="238"/>
    </location>
</feature>
<dbReference type="RefSeq" id="WP_007278671.1">
    <property type="nucleotide sequence ID" value="NZ_ABCK01000008.1"/>
</dbReference>
<dbReference type="GO" id="GO:0016787">
    <property type="term" value="F:hydrolase activity"/>
    <property type="evidence" value="ECO:0007669"/>
    <property type="project" value="UniProtKB-KW"/>
</dbReference>
<dbReference type="AlphaFoldDB" id="A6DLB1"/>
<accession>A6DLB1</accession>
<keyword evidence="1" id="KW-0378">Hydrolase</keyword>
<protein>
    <submittedName>
        <fullName evidence="3">Probable lipase/esterase</fullName>
    </submittedName>
</protein>
<evidence type="ECO:0000313" key="3">
    <source>
        <dbReference type="EMBL" id="EDM27713.1"/>
    </source>
</evidence>
<dbReference type="EMBL" id="ABCK01000008">
    <property type="protein sequence ID" value="EDM27713.1"/>
    <property type="molecule type" value="Genomic_DNA"/>
</dbReference>
<proteinExistence type="predicted"/>